<evidence type="ECO:0000256" key="1">
    <source>
        <dbReference type="SAM" id="MobiDB-lite"/>
    </source>
</evidence>
<name>A0A7S4ASP3_9STRA</name>
<dbReference type="EMBL" id="HBIX01027201">
    <property type="protein sequence ID" value="CAE0725679.1"/>
    <property type="molecule type" value="Transcribed_RNA"/>
</dbReference>
<evidence type="ECO:0000313" key="2">
    <source>
        <dbReference type="EMBL" id="CAE0725679.1"/>
    </source>
</evidence>
<sequence>MIQRNDLATKALVKIMEDGGFEPTMAPGPLSCLGASTIPNDNATKRSSPLKRSRSSFSGSFDMRDVLKASEQVEETIAFPSVEWPSLDDADSDDDNSYNIQSSLTRSRDDRDDDEEFDDYFSTQTLRRKRQCRGLTRCNRSCNLSSLLELSAGSERRGSSGSLS</sequence>
<accession>A0A7S4ASP3</accession>
<proteinExistence type="predicted"/>
<feature type="region of interest" description="Disordered" evidence="1">
    <location>
        <begin position="38"/>
        <end position="58"/>
    </location>
</feature>
<feature type="region of interest" description="Disordered" evidence="1">
    <location>
        <begin position="84"/>
        <end position="116"/>
    </location>
</feature>
<reference evidence="2" key="1">
    <citation type="submission" date="2021-01" db="EMBL/GenBank/DDBJ databases">
        <authorList>
            <person name="Corre E."/>
            <person name="Pelletier E."/>
            <person name="Niang G."/>
            <person name="Scheremetjew M."/>
            <person name="Finn R."/>
            <person name="Kale V."/>
            <person name="Holt S."/>
            <person name="Cochrane G."/>
            <person name="Meng A."/>
            <person name="Brown T."/>
            <person name="Cohen L."/>
        </authorList>
    </citation>
    <scope>NUCLEOTIDE SEQUENCE</scope>
    <source>
        <strain evidence="2">10249 10 AB</strain>
    </source>
</reference>
<feature type="compositionally biased region" description="Acidic residues" evidence="1">
    <location>
        <begin position="86"/>
        <end position="96"/>
    </location>
</feature>
<dbReference type="AlphaFoldDB" id="A0A7S4ASP3"/>
<organism evidence="2">
    <name type="scientific">Pseudo-nitzschia australis</name>
    <dbReference type="NCBI Taxonomy" id="44445"/>
    <lineage>
        <taxon>Eukaryota</taxon>
        <taxon>Sar</taxon>
        <taxon>Stramenopiles</taxon>
        <taxon>Ochrophyta</taxon>
        <taxon>Bacillariophyta</taxon>
        <taxon>Bacillariophyceae</taxon>
        <taxon>Bacillariophycidae</taxon>
        <taxon>Bacillariales</taxon>
        <taxon>Bacillariaceae</taxon>
        <taxon>Pseudo-nitzschia</taxon>
    </lineage>
</organism>
<protein>
    <submittedName>
        <fullName evidence="2">Uncharacterized protein</fullName>
    </submittedName>
</protein>
<gene>
    <name evidence="2" type="ORF">PAUS00366_LOCUS18436</name>
</gene>